<gene>
    <name evidence="3" type="ORF">BJ508DRAFT_380895</name>
</gene>
<dbReference type="OrthoDB" id="202415at2759"/>
<accession>A0A3N4HP33</accession>
<keyword evidence="2" id="KW-0472">Membrane</keyword>
<dbReference type="EMBL" id="ML119810">
    <property type="protein sequence ID" value="RPA73801.1"/>
    <property type="molecule type" value="Genomic_DNA"/>
</dbReference>
<dbReference type="AlphaFoldDB" id="A0A3N4HP33"/>
<feature type="compositionally biased region" description="Polar residues" evidence="1">
    <location>
        <begin position="326"/>
        <end position="336"/>
    </location>
</feature>
<evidence type="ECO:0000313" key="4">
    <source>
        <dbReference type="Proteomes" id="UP000275078"/>
    </source>
</evidence>
<organism evidence="3 4">
    <name type="scientific">Ascobolus immersus RN42</name>
    <dbReference type="NCBI Taxonomy" id="1160509"/>
    <lineage>
        <taxon>Eukaryota</taxon>
        <taxon>Fungi</taxon>
        <taxon>Dikarya</taxon>
        <taxon>Ascomycota</taxon>
        <taxon>Pezizomycotina</taxon>
        <taxon>Pezizomycetes</taxon>
        <taxon>Pezizales</taxon>
        <taxon>Ascobolaceae</taxon>
        <taxon>Ascobolus</taxon>
    </lineage>
</organism>
<keyword evidence="4" id="KW-1185">Reference proteome</keyword>
<dbReference type="Proteomes" id="UP000275078">
    <property type="component" value="Unassembled WGS sequence"/>
</dbReference>
<sequence length="456" mass="51472">MNAPNQTEGRRYVATGKKRLLHRLFRILLFLLTVLSAYVFHFRDSQRTNDRHSKLTDMVESKRSAMVPSKVLLEKYSLTEEQCKRRFPGLLEGVEDVLLIDDGHHDTGRVRSVEGRIRGGDLWVAPEKDVPMIQGPNPINRLQIDAPVTSSVARPMTPRKMGPTWPHSSPTHSIPTKWRSRRLQIWTVSSRYLQSSISKVSNISWTQLTHHYRSLFERYLLNPKLKRASTSQKPVSEKTWVKLEDFCRYGYIIHTGDTQYSTGRSPYLQVCHLVIVPPSPKYLDRTNHLAQSFHRARQHAFGMNTNRPLIAPPQLPTLPSPPDVESNPTPSKSNALSIPHIPDSDTPLPPSETILVKPDWSDLETTIAFLKAYPEIAEAISKHEKDDVVIEYHNPAAEVCLKRALARGWGSRKAPDIEKVGDGATRVMEARWTGRIGALDTDTEGGILEVGVGKSS</sequence>
<name>A0A3N4HP33_ASCIM</name>
<reference evidence="3 4" key="1">
    <citation type="journal article" date="2018" name="Nat. Ecol. Evol.">
        <title>Pezizomycetes genomes reveal the molecular basis of ectomycorrhizal truffle lifestyle.</title>
        <authorList>
            <person name="Murat C."/>
            <person name="Payen T."/>
            <person name="Noel B."/>
            <person name="Kuo A."/>
            <person name="Morin E."/>
            <person name="Chen J."/>
            <person name="Kohler A."/>
            <person name="Krizsan K."/>
            <person name="Balestrini R."/>
            <person name="Da Silva C."/>
            <person name="Montanini B."/>
            <person name="Hainaut M."/>
            <person name="Levati E."/>
            <person name="Barry K.W."/>
            <person name="Belfiori B."/>
            <person name="Cichocki N."/>
            <person name="Clum A."/>
            <person name="Dockter R.B."/>
            <person name="Fauchery L."/>
            <person name="Guy J."/>
            <person name="Iotti M."/>
            <person name="Le Tacon F."/>
            <person name="Lindquist E.A."/>
            <person name="Lipzen A."/>
            <person name="Malagnac F."/>
            <person name="Mello A."/>
            <person name="Molinier V."/>
            <person name="Miyauchi S."/>
            <person name="Poulain J."/>
            <person name="Riccioni C."/>
            <person name="Rubini A."/>
            <person name="Sitrit Y."/>
            <person name="Splivallo R."/>
            <person name="Traeger S."/>
            <person name="Wang M."/>
            <person name="Zifcakova L."/>
            <person name="Wipf D."/>
            <person name="Zambonelli A."/>
            <person name="Paolocci F."/>
            <person name="Nowrousian M."/>
            <person name="Ottonello S."/>
            <person name="Baldrian P."/>
            <person name="Spatafora J.W."/>
            <person name="Henrissat B."/>
            <person name="Nagy L.G."/>
            <person name="Aury J.M."/>
            <person name="Wincker P."/>
            <person name="Grigoriev I.V."/>
            <person name="Bonfante P."/>
            <person name="Martin F.M."/>
        </authorList>
    </citation>
    <scope>NUCLEOTIDE SEQUENCE [LARGE SCALE GENOMIC DNA]</scope>
    <source>
        <strain evidence="3 4">RN42</strain>
    </source>
</reference>
<proteinExistence type="predicted"/>
<feature type="transmembrane region" description="Helical" evidence="2">
    <location>
        <begin position="20"/>
        <end position="40"/>
    </location>
</feature>
<keyword evidence="2" id="KW-0812">Transmembrane</keyword>
<feature type="region of interest" description="Disordered" evidence="1">
    <location>
        <begin position="308"/>
        <end position="351"/>
    </location>
</feature>
<keyword evidence="2" id="KW-1133">Transmembrane helix</keyword>
<evidence type="ECO:0000256" key="2">
    <source>
        <dbReference type="SAM" id="Phobius"/>
    </source>
</evidence>
<protein>
    <submittedName>
        <fullName evidence="3">Uncharacterized protein</fullName>
    </submittedName>
</protein>
<evidence type="ECO:0000256" key="1">
    <source>
        <dbReference type="SAM" id="MobiDB-lite"/>
    </source>
</evidence>
<evidence type="ECO:0000313" key="3">
    <source>
        <dbReference type="EMBL" id="RPA73801.1"/>
    </source>
</evidence>
<feature type="compositionally biased region" description="Pro residues" evidence="1">
    <location>
        <begin position="310"/>
        <end position="322"/>
    </location>
</feature>